<evidence type="ECO:0000313" key="3">
    <source>
        <dbReference type="Proteomes" id="UP000037460"/>
    </source>
</evidence>
<reference evidence="3" key="1">
    <citation type="journal article" date="2015" name="PLoS Genet.">
        <title>Genome Sequence and Transcriptome Analyses of Chrysochromulina tobin: Metabolic Tools for Enhanced Algal Fitness in the Prominent Order Prymnesiales (Haptophyceae).</title>
        <authorList>
            <person name="Hovde B.T."/>
            <person name="Deodato C.R."/>
            <person name="Hunsperger H.M."/>
            <person name="Ryken S.A."/>
            <person name="Yost W."/>
            <person name="Jha R.K."/>
            <person name="Patterson J."/>
            <person name="Monnat R.J. Jr."/>
            <person name="Barlow S.B."/>
            <person name="Starkenburg S.R."/>
            <person name="Cattolico R.A."/>
        </authorList>
    </citation>
    <scope>NUCLEOTIDE SEQUENCE</scope>
    <source>
        <strain evidence="3">CCMP291</strain>
    </source>
</reference>
<dbReference type="PANTHER" id="PTHR15576:SF1">
    <property type="entry name" value="RIBITOL-5-PHOSPHATE XYLOSYLTRANSFERASE 1"/>
    <property type="match status" value="1"/>
</dbReference>
<organism evidence="2 3">
    <name type="scientific">Chrysochromulina tobinii</name>
    <dbReference type="NCBI Taxonomy" id="1460289"/>
    <lineage>
        <taxon>Eukaryota</taxon>
        <taxon>Haptista</taxon>
        <taxon>Haptophyta</taxon>
        <taxon>Prymnesiophyceae</taxon>
        <taxon>Prymnesiales</taxon>
        <taxon>Chrysochromulinaceae</taxon>
        <taxon>Chrysochromulina</taxon>
    </lineage>
</organism>
<dbReference type="EMBL" id="JWZX01002799">
    <property type="protein sequence ID" value="KOO26804.1"/>
    <property type="molecule type" value="Genomic_DNA"/>
</dbReference>
<dbReference type="AlphaFoldDB" id="A0A0M0JJP3"/>
<dbReference type="OrthoDB" id="446027at2759"/>
<comment type="caution">
    <text evidence="2">The sequence shown here is derived from an EMBL/GenBank/DDBJ whole genome shotgun (WGS) entry which is preliminary data.</text>
</comment>
<dbReference type="GO" id="GO:0005794">
    <property type="term" value="C:Golgi apparatus"/>
    <property type="evidence" value="ECO:0007669"/>
    <property type="project" value="TreeGrafter"/>
</dbReference>
<dbReference type="Proteomes" id="UP000037460">
    <property type="component" value="Unassembled WGS sequence"/>
</dbReference>
<dbReference type="GO" id="GO:0120053">
    <property type="term" value="F:ribitol beta-1,4-xylosyltransferase activity"/>
    <property type="evidence" value="ECO:0007669"/>
    <property type="project" value="InterPro"/>
</dbReference>
<gene>
    <name evidence="2" type="ORF">Ctob_001336</name>
</gene>
<dbReference type="GO" id="GO:0035269">
    <property type="term" value="P:protein O-linked glycosylation via mannose"/>
    <property type="evidence" value="ECO:0007669"/>
    <property type="project" value="InterPro"/>
</dbReference>
<keyword evidence="3" id="KW-1185">Reference proteome</keyword>
<name>A0A0M0JJP3_9EUKA</name>
<dbReference type="InterPro" id="IPR055286">
    <property type="entry name" value="RXYLT1-like"/>
</dbReference>
<evidence type="ECO:0000313" key="2">
    <source>
        <dbReference type="EMBL" id="KOO26804.1"/>
    </source>
</evidence>
<sequence>MPSRFFSESRAASGGGDVCWDEYKSTDLVLRRPDIASESERCPDRYGDLASAKAACLGSARAWCGGVTRDNGIRCETPRAGQKLHFELRTAESEGETASTSISWVHRPRPKDGSSCAPAGERRGTKRGLHVRRTPSAAAARGFVTGSTHLIPPPRGFVTGSMHLIPPPDARSSDDDRLNALLRANLEIARERMARGPPAFERFPHLAFRNRDWGESTRHGRGDMYPLYTQDTMRNLADHLFDSSTGYAIGPRQAPMVQPCQLIYSTLRPTKDFVRQAHPHITPQPLTSQVHQHITAPYLLITDTADEGITHYHAVDSLLSSRTLRHWWAVDNEVLDSPKVSSVPLGVMDSLEIGVRGQPQSVSFHANVAEYLSTILAAQSQPKTRWLMMQMTITHPERKRVRDTFGPKWGDGEVRITPENPAKIRVPEYLRTLGQHRFVLSPRGNGLDAHRTWEALMVGTIPICRSSALNPLYEQLPVLIVRGWTGVRDWTDVTPRLLRSFLVNYTIRKPFYRYEKLFADYWVGQVAVHRERCLADERARHAPNYTYDYNLPAGWHALNREGQPERIRPWASDAAASVG</sequence>
<protein>
    <submittedName>
        <fullName evidence="2">Exostosin</fullName>
    </submittedName>
</protein>
<accession>A0A0M0JJP3</accession>
<dbReference type="PANTHER" id="PTHR15576">
    <property type="entry name" value="RIBITOL-5-PHOSPHATE XYLOSYLTRANSFERASE 1"/>
    <property type="match status" value="1"/>
</dbReference>
<feature type="region of interest" description="Disordered" evidence="1">
    <location>
        <begin position="97"/>
        <end position="129"/>
    </location>
</feature>
<evidence type="ECO:0000256" key="1">
    <source>
        <dbReference type="SAM" id="MobiDB-lite"/>
    </source>
</evidence>
<proteinExistence type="predicted"/>